<comment type="caution">
    <text evidence="1">The sequence shown here is derived from an EMBL/GenBank/DDBJ whole genome shotgun (WGS) entry which is preliminary data.</text>
</comment>
<accession>A0A2H5QW03</accession>
<keyword evidence="2" id="KW-1185">Reference proteome</keyword>
<sequence>MGRIEDIWSKDCLEFKPERQGLSFHSNEDDRSCCTLELADSDFLEELPLVHQVTLNPPSSSSS</sequence>
<dbReference type="EMBL" id="BDQV01000969">
    <property type="protein sequence ID" value="GAY68757.1"/>
    <property type="molecule type" value="Genomic_DNA"/>
</dbReference>
<name>A0A2H5QW03_CITUN</name>
<dbReference type="Proteomes" id="UP000236630">
    <property type="component" value="Unassembled WGS sequence"/>
</dbReference>
<protein>
    <submittedName>
        <fullName evidence="1">Uncharacterized protein</fullName>
    </submittedName>
</protein>
<evidence type="ECO:0000313" key="2">
    <source>
        <dbReference type="Proteomes" id="UP000236630"/>
    </source>
</evidence>
<organism evidence="1 2">
    <name type="scientific">Citrus unshiu</name>
    <name type="common">Satsuma mandarin</name>
    <name type="synonym">Citrus nobilis var. unshiu</name>
    <dbReference type="NCBI Taxonomy" id="55188"/>
    <lineage>
        <taxon>Eukaryota</taxon>
        <taxon>Viridiplantae</taxon>
        <taxon>Streptophyta</taxon>
        <taxon>Embryophyta</taxon>
        <taxon>Tracheophyta</taxon>
        <taxon>Spermatophyta</taxon>
        <taxon>Magnoliopsida</taxon>
        <taxon>eudicotyledons</taxon>
        <taxon>Gunneridae</taxon>
        <taxon>Pentapetalae</taxon>
        <taxon>rosids</taxon>
        <taxon>malvids</taxon>
        <taxon>Sapindales</taxon>
        <taxon>Rutaceae</taxon>
        <taxon>Aurantioideae</taxon>
        <taxon>Citrus</taxon>
    </lineage>
</organism>
<evidence type="ECO:0000313" key="1">
    <source>
        <dbReference type="EMBL" id="GAY68757.1"/>
    </source>
</evidence>
<gene>
    <name evidence="1" type="ORF">CUMW_266670</name>
</gene>
<reference evidence="1 2" key="1">
    <citation type="journal article" date="2017" name="Front. Genet.">
        <title>Draft sequencing of the heterozygous diploid genome of Satsuma (Citrus unshiu Marc.) using a hybrid assembly approach.</title>
        <authorList>
            <person name="Shimizu T."/>
            <person name="Tanizawa Y."/>
            <person name="Mochizuki T."/>
            <person name="Nagasaki H."/>
            <person name="Yoshioka T."/>
            <person name="Toyoda A."/>
            <person name="Fujiyama A."/>
            <person name="Kaminuma E."/>
            <person name="Nakamura Y."/>
        </authorList>
    </citation>
    <scope>NUCLEOTIDE SEQUENCE [LARGE SCALE GENOMIC DNA]</scope>
    <source>
        <strain evidence="2">cv. Miyagawa wase</strain>
    </source>
</reference>
<dbReference type="AlphaFoldDB" id="A0A2H5QW03"/>
<proteinExistence type="predicted"/>